<dbReference type="OrthoDB" id="360327at2759"/>
<feature type="compositionally biased region" description="Polar residues" evidence="2">
    <location>
        <begin position="306"/>
        <end position="317"/>
    </location>
</feature>
<evidence type="ECO:0000256" key="2">
    <source>
        <dbReference type="SAM" id="MobiDB-lite"/>
    </source>
</evidence>
<dbReference type="AlphaFoldDB" id="A0A6A6QRX7"/>
<keyword evidence="4" id="KW-1185">Reference proteome</keyword>
<dbReference type="GO" id="GO:0000398">
    <property type="term" value="P:mRNA splicing, via spliceosome"/>
    <property type="evidence" value="ECO:0007669"/>
    <property type="project" value="InterPro"/>
</dbReference>
<dbReference type="PANTHER" id="PTHR12111">
    <property type="entry name" value="SPLICING FACTOR YJU2"/>
    <property type="match status" value="1"/>
</dbReference>
<gene>
    <name evidence="3" type="ORF">BU16DRAFT_540145</name>
</gene>
<dbReference type="InterPro" id="IPR007590">
    <property type="entry name" value="Saf4/Yju2"/>
</dbReference>
<reference evidence="3" key="1">
    <citation type="journal article" date="2020" name="Stud. Mycol.">
        <title>101 Dothideomycetes genomes: a test case for predicting lifestyles and emergence of pathogens.</title>
        <authorList>
            <person name="Haridas S."/>
            <person name="Albert R."/>
            <person name="Binder M."/>
            <person name="Bloem J."/>
            <person name="Labutti K."/>
            <person name="Salamov A."/>
            <person name="Andreopoulos B."/>
            <person name="Baker S."/>
            <person name="Barry K."/>
            <person name="Bills G."/>
            <person name="Bluhm B."/>
            <person name="Cannon C."/>
            <person name="Castanera R."/>
            <person name="Culley D."/>
            <person name="Daum C."/>
            <person name="Ezra D."/>
            <person name="Gonzalez J."/>
            <person name="Henrissat B."/>
            <person name="Kuo A."/>
            <person name="Liang C."/>
            <person name="Lipzen A."/>
            <person name="Lutzoni F."/>
            <person name="Magnuson J."/>
            <person name="Mondo S."/>
            <person name="Nolan M."/>
            <person name="Ohm R."/>
            <person name="Pangilinan J."/>
            <person name="Park H.-J."/>
            <person name="Ramirez L."/>
            <person name="Alfaro M."/>
            <person name="Sun H."/>
            <person name="Tritt A."/>
            <person name="Yoshinaga Y."/>
            <person name="Zwiers L.-H."/>
            <person name="Turgeon B."/>
            <person name="Goodwin S."/>
            <person name="Spatafora J."/>
            <person name="Crous P."/>
            <person name="Grigoriev I."/>
        </authorList>
    </citation>
    <scope>NUCLEOTIDE SEQUENCE</scope>
    <source>
        <strain evidence="3">CBS 269.34</strain>
    </source>
</reference>
<dbReference type="Proteomes" id="UP000799750">
    <property type="component" value="Unassembled WGS sequence"/>
</dbReference>
<name>A0A6A6QRX7_9PEZI</name>
<protein>
    <submittedName>
        <fullName evidence="3">DUF572-domain-containing protein</fullName>
    </submittedName>
</protein>
<dbReference type="Pfam" id="PF04502">
    <property type="entry name" value="Saf4_Yju2"/>
    <property type="match status" value="1"/>
</dbReference>
<feature type="compositionally biased region" description="Polar residues" evidence="2">
    <location>
        <begin position="335"/>
        <end position="356"/>
    </location>
</feature>
<feature type="region of interest" description="Disordered" evidence="2">
    <location>
        <begin position="1"/>
        <end position="20"/>
    </location>
</feature>
<dbReference type="EMBL" id="MU004190">
    <property type="protein sequence ID" value="KAF2494906.1"/>
    <property type="molecule type" value="Genomic_DNA"/>
</dbReference>
<evidence type="ECO:0000313" key="3">
    <source>
        <dbReference type="EMBL" id="KAF2494906.1"/>
    </source>
</evidence>
<dbReference type="PANTHER" id="PTHR12111:SF2">
    <property type="entry name" value="SPLICING FACTOR YJU2B-RELATED"/>
    <property type="match status" value="1"/>
</dbReference>
<dbReference type="GO" id="GO:0071014">
    <property type="term" value="C:post-mRNA release spliceosomal complex"/>
    <property type="evidence" value="ECO:0007669"/>
    <property type="project" value="TreeGrafter"/>
</dbReference>
<proteinExistence type="inferred from homology"/>
<organism evidence="3 4">
    <name type="scientific">Lophium mytilinum</name>
    <dbReference type="NCBI Taxonomy" id="390894"/>
    <lineage>
        <taxon>Eukaryota</taxon>
        <taxon>Fungi</taxon>
        <taxon>Dikarya</taxon>
        <taxon>Ascomycota</taxon>
        <taxon>Pezizomycotina</taxon>
        <taxon>Dothideomycetes</taxon>
        <taxon>Pleosporomycetidae</taxon>
        <taxon>Mytilinidiales</taxon>
        <taxon>Mytilinidiaceae</taxon>
        <taxon>Lophium</taxon>
    </lineage>
</organism>
<feature type="compositionally biased region" description="Polar residues" evidence="2">
    <location>
        <begin position="8"/>
        <end position="17"/>
    </location>
</feature>
<dbReference type="GO" id="GO:0005684">
    <property type="term" value="C:U2-type spliceosomal complex"/>
    <property type="evidence" value="ECO:0007669"/>
    <property type="project" value="TreeGrafter"/>
</dbReference>
<sequence>MGRYYPPSSDSAPTFNKSHPLGARARKLPQGILTVRFEMPFALFCEHCKPEVVIGQGVRFNAEKKKVGMYYSTPVWSFRMKHTICGGWLEIRTNPKEGKYEVIEGARRRDGREEEEFGGRIFGDDLADGEGAMLTEEERERRRMDAFAALEGKVGEKQVEKKSKERIEELVEAQERSWQDPDAVNRRLRRGFRAERKVLEKKQAHTEGMQERFGIGFDIEDEVEGDRIRAGAVEFGELGVGDVGKAVRKPLFASETAIVKAADAKKSGKADKKTRATREAEKRRQLLQHELRGNTRAVLDPFLTASPRSSSNGTTSKVIAGIKRKRKGETEKSYTSKTDQITTVRANSAEVSSSRQDVLKPPPLLVAYDSD</sequence>
<evidence type="ECO:0000256" key="1">
    <source>
        <dbReference type="ARBA" id="ARBA00005595"/>
    </source>
</evidence>
<feature type="region of interest" description="Disordered" evidence="2">
    <location>
        <begin position="303"/>
        <end position="371"/>
    </location>
</feature>
<comment type="similarity">
    <text evidence="1">Belongs to the CWC16 family.</text>
</comment>
<evidence type="ECO:0000313" key="4">
    <source>
        <dbReference type="Proteomes" id="UP000799750"/>
    </source>
</evidence>
<accession>A0A6A6QRX7</accession>